<dbReference type="EMBL" id="JAJGNP010000004">
    <property type="protein sequence ID" value="MCC4232347.1"/>
    <property type="molecule type" value="Genomic_DNA"/>
</dbReference>
<accession>A0ABS8H1D1</accession>
<protein>
    <submittedName>
        <fullName evidence="1">Uncharacterized protein</fullName>
    </submittedName>
</protein>
<gene>
    <name evidence="1" type="ORF">LL253_06545</name>
</gene>
<dbReference type="Proteomes" id="UP001198830">
    <property type="component" value="Unassembled WGS sequence"/>
</dbReference>
<reference evidence="1 2" key="1">
    <citation type="submission" date="2021-10" db="EMBL/GenBank/DDBJ databases">
        <title>The diversity and Nitrogen Metabolism of Culturable Nitrate-Utilizing Bacteria Within the Oxygen Minimum Zone of the Changjiang (Yangtze River)Estuary.</title>
        <authorList>
            <person name="Zhang D."/>
            <person name="Zheng J."/>
            <person name="Liu S."/>
            <person name="He W."/>
        </authorList>
    </citation>
    <scope>NUCLEOTIDE SEQUENCE [LARGE SCALE GENOMIC DNA]</scope>
    <source>
        <strain evidence="1 2">FXH275-2</strain>
    </source>
</reference>
<keyword evidence="2" id="KW-1185">Reference proteome</keyword>
<dbReference type="RefSeq" id="WP_037542252.1">
    <property type="nucleotide sequence ID" value="NZ_JAJGNP010000004.1"/>
</dbReference>
<proteinExistence type="predicted"/>
<evidence type="ECO:0000313" key="2">
    <source>
        <dbReference type="Proteomes" id="UP001198830"/>
    </source>
</evidence>
<organism evidence="1 2">
    <name type="scientific">Sphingobium soli</name>
    <dbReference type="NCBI Taxonomy" id="1591116"/>
    <lineage>
        <taxon>Bacteria</taxon>
        <taxon>Pseudomonadati</taxon>
        <taxon>Pseudomonadota</taxon>
        <taxon>Alphaproteobacteria</taxon>
        <taxon>Sphingomonadales</taxon>
        <taxon>Sphingomonadaceae</taxon>
        <taxon>Sphingobium</taxon>
    </lineage>
</organism>
<evidence type="ECO:0000313" key="1">
    <source>
        <dbReference type="EMBL" id="MCC4232347.1"/>
    </source>
</evidence>
<name>A0ABS8H1D1_9SPHN</name>
<sequence length="96" mass="10493">MRQPWPGHGRGQSRAGPYVVGLLRSLRFGYDESMASERMMQAIGTLERTVSRLEQDVAHYMSAAASPDPKIDVPAAHAALRSLDALIDELKGRTDG</sequence>
<comment type="caution">
    <text evidence="1">The sequence shown here is derived from an EMBL/GenBank/DDBJ whole genome shotgun (WGS) entry which is preliminary data.</text>
</comment>